<dbReference type="SUPFAM" id="SSF52540">
    <property type="entry name" value="P-loop containing nucleoside triphosphate hydrolases"/>
    <property type="match status" value="1"/>
</dbReference>
<dbReference type="EMBL" id="BLJE01000002">
    <property type="protein sequence ID" value="GFE65107.1"/>
    <property type="molecule type" value="Genomic_DNA"/>
</dbReference>
<proteinExistence type="predicted"/>
<dbReference type="AlphaFoldDB" id="A0A6N6JGK8"/>
<evidence type="ECO:0000313" key="1">
    <source>
        <dbReference type="EMBL" id="GFE65107.1"/>
    </source>
</evidence>
<name>A0A6N6JGK8_9RHOB</name>
<evidence type="ECO:0000313" key="2">
    <source>
        <dbReference type="Proteomes" id="UP000436822"/>
    </source>
</evidence>
<dbReference type="InterPro" id="IPR027417">
    <property type="entry name" value="P-loop_NTPase"/>
</dbReference>
<dbReference type="RefSeq" id="WP_159806780.1">
    <property type="nucleotide sequence ID" value="NZ_BLJE01000002.1"/>
</dbReference>
<reference evidence="1 2" key="1">
    <citation type="submission" date="2019-12" db="EMBL/GenBank/DDBJ databases">
        <title>Litoreibacter badius sp. nov., a novel bacteriochlorophyll a-containing bacterium in the genus Litoreibacter.</title>
        <authorList>
            <person name="Kanamuro M."/>
            <person name="Takabe Y."/>
            <person name="Mori K."/>
            <person name="Takaichi S."/>
            <person name="Hanada S."/>
        </authorList>
    </citation>
    <scope>NUCLEOTIDE SEQUENCE [LARGE SCALE GENOMIC DNA]</scope>
    <source>
        <strain evidence="1 2">K6</strain>
    </source>
</reference>
<organism evidence="1 2">
    <name type="scientific">Litoreibacter roseus</name>
    <dbReference type="NCBI Taxonomy" id="2601869"/>
    <lineage>
        <taxon>Bacteria</taxon>
        <taxon>Pseudomonadati</taxon>
        <taxon>Pseudomonadota</taxon>
        <taxon>Alphaproteobacteria</taxon>
        <taxon>Rhodobacterales</taxon>
        <taxon>Roseobacteraceae</taxon>
        <taxon>Litoreibacter</taxon>
    </lineage>
</organism>
<dbReference type="Gene3D" id="3.40.50.300">
    <property type="entry name" value="P-loop containing nucleotide triphosphate hydrolases"/>
    <property type="match status" value="1"/>
</dbReference>
<comment type="caution">
    <text evidence="1">The sequence shown here is derived from an EMBL/GenBank/DDBJ whole genome shotgun (WGS) entry which is preliminary data.</text>
</comment>
<evidence type="ECO:0008006" key="3">
    <source>
        <dbReference type="Google" id="ProtNLM"/>
    </source>
</evidence>
<dbReference type="OrthoDB" id="5288220at2"/>
<accession>A0A6N6JGK8</accession>
<gene>
    <name evidence="1" type="ORF">KIN_21810</name>
</gene>
<dbReference type="InterPro" id="IPR008868">
    <property type="entry name" value="TniB"/>
</dbReference>
<protein>
    <recommendedName>
        <fullName evidence="3">TniB protein</fullName>
    </recommendedName>
</protein>
<keyword evidence="2" id="KW-1185">Reference proteome</keyword>
<dbReference type="Pfam" id="PF05621">
    <property type="entry name" value="TniB"/>
    <property type="match status" value="1"/>
</dbReference>
<sequence length="314" mass="35060">MSFGPKHPDVYSRHQKLRQIFMENPDAERIFHAIGDVVGEHRAAVDAGSEMEARAVAILGNSGTGKTKSTIHGLERLGLKDTVVGDNPRSFLVIKLKAKASLRGLCAGALTAYGWPVNKRDSAEEIWTEVDGYIRKLQTSVLVFDEIQHVRSAGAVDRADLRDFLKSLVQPGQSIVIPIVVGTPDFLEVLNSDDQLFRRCRQVHTRTLETAIDLEVVARTLNQYAKAANIQLTKSVKNREFAARLLHVSKYAFGTMCEYCCAGIKQAMLEDSTELKIQHFEDTYRRNIDCVPALNPFVAADFQNIQIGEKTDFR</sequence>
<dbReference type="Proteomes" id="UP000436822">
    <property type="component" value="Unassembled WGS sequence"/>
</dbReference>